<accession>A0A5S9QTP4</accession>
<keyword evidence="3" id="KW-1185">Reference proteome</keyword>
<dbReference type="EMBL" id="CACSIO010000004">
    <property type="protein sequence ID" value="CAA0097730.1"/>
    <property type="molecule type" value="Genomic_DNA"/>
</dbReference>
<dbReference type="AlphaFoldDB" id="A0A5S9QTP4"/>
<reference evidence="2 3" key="1">
    <citation type="submission" date="2019-11" db="EMBL/GenBank/DDBJ databases">
        <authorList>
            <person name="Holert J."/>
        </authorList>
    </citation>
    <scope>NUCLEOTIDE SEQUENCE [LARGE SCALE GENOMIC DNA]</scope>
    <source>
        <strain evidence="2">SB11_3</strain>
    </source>
</reference>
<evidence type="ECO:0000313" key="3">
    <source>
        <dbReference type="Proteomes" id="UP000441399"/>
    </source>
</evidence>
<dbReference type="Proteomes" id="UP000441399">
    <property type="component" value="Unassembled WGS sequence"/>
</dbReference>
<gene>
    <name evidence="2" type="ORF">OPDIPICF_02714</name>
    <name evidence="1" type="ORF">OPDIPICF_04134</name>
</gene>
<name>A0A5S9QTP4_9GAMM</name>
<sequence length="61" mass="6947">MTETQKLKELLIKEQKQGLLDVKFCMSGAVDAEASVEKSAQIVNEAFAQYQRKETTSFQDY</sequence>
<evidence type="ECO:0000313" key="2">
    <source>
        <dbReference type="EMBL" id="CAA0122895.1"/>
    </source>
</evidence>
<dbReference type="EMBL" id="CACSIO010000045">
    <property type="protein sequence ID" value="CAA0122895.1"/>
    <property type="molecule type" value="Genomic_DNA"/>
</dbReference>
<protein>
    <submittedName>
        <fullName evidence="2">Uncharacterized protein</fullName>
    </submittedName>
</protein>
<proteinExistence type="predicted"/>
<evidence type="ECO:0000313" key="1">
    <source>
        <dbReference type="EMBL" id="CAA0097730.1"/>
    </source>
</evidence>
<organism evidence="2 3">
    <name type="scientific">BD1-7 clade bacterium</name>
    <dbReference type="NCBI Taxonomy" id="2029982"/>
    <lineage>
        <taxon>Bacteria</taxon>
        <taxon>Pseudomonadati</taxon>
        <taxon>Pseudomonadota</taxon>
        <taxon>Gammaproteobacteria</taxon>
        <taxon>Cellvibrionales</taxon>
        <taxon>Spongiibacteraceae</taxon>
        <taxon>BD1-7 clade</taxon>
    </lineage>
</organism>